<sequence>MYSTPAESLTDRFNRMDREKFGRIEGVTDHDFYTNSFHYPVWLQPTPMEKLSYEKDFPYYASGGFINYCEYPCLQDNPKALEAVWDYAYNIGIGYLGTNTPIDHCFVCGFQGDFEPTEEGFKCPECGNSNPDKCNVTKRTCGYLGSPVQRPMVHGRHEEIAHRVKHMSGETGRVTLDDGTTREWFEETK</sequence>
<evidence type="ECO:0000256" key="2">
    <source>
        <dbReference type="PROSITE-ProRule" id="PRU00493"/>
    </source>
</evidence>
<accession>A0AAV3FJ93</accession>
<name>A0AAV3FJ93_BIFLL</name>
<comment type="caution">
    <text evidence="4">The sequence shown here is derived from an EMBL/GenBank/DDBJ whole genome shotgun (WGS) entry which is preliminary data.</text>
</comment>
<dbReference type="GO" id="GO:0006260">
    <property type="term" value="P:DNA replication"/>
    <property type="evidence" value="ECO:0007669"/>
    <property type="project" value="InterPro"/>
</dbReference>
<dbReference type="GO" id="GO:0004748">
    <property type="term" value="F:ribonucleoside-diphosphate reductase activity, thioredoxin disulfide as acceptor"/>
    <property type="evidence" value="ECO:0007669"/>
    <property type="project" value="TreeGrafter"/>
</dbReference>
<dbReference type="GO" id="GO:0009265">
    <property type="term" value="P:2'-deoxyribonucleotide biosynthetic process"/>
    <property type="evidence" value="ECO:0007669"/>
    <property type="project" value="TreeGrafter"/>
</dbReference>
<feature type="domain" description="Glycine radical" evidence="3">
    <location>
        <begin position="43"/>
        <end position="169"/>
    </location>
</feature>
<gene>
    <name evidence="4" type="ORF">HMPREF1315_0788</name>
</gene>
<dbReference type="EMBL" id="AJTJ01000111">
    <property type="protein sequence ID" value="EIJ23153.1"/>
    <property type="molecule type" value="Genomic_DNA"/>
</dbReference>
<dbReference type="PROSITE" id="PS51149">
    <property type="entry name" value="GLY_RADICAL_2"/>
    <property type="match status" value="1"/>
</dbReference>
<evidence type="ECO:0000313" key="4">
    <source>
        <dbReference type="EMBL" id="EIJ23153.1"/>
    </source>
</evidence>
<reference evidence="4 5" key="1">
    <citation type="journal article" date="2013" name="Genome Announc.">
        <title>Draft Genome Sequences of Two Pairs of Human Intestinal Bifidobacterium longum subsp. longum Strains, 44B and 1-6B and 35B and 2-2B, Consecutively Isolated from Two Children after a 5-Year Time Period.</title>
        <authorList>
            <person name="Shkoporov A.N."/>
            <person name="Efimov B.A."/>
            <person name="Khokhlova E.V."/>
            <person name="Chaplin A.V."/>
            <person name="Kafarskaya L.I."/>
            <person name="Durkin A.S."/>
            <person name="McCorrison J."/>
            <person name="Torralba M."/>
            <person name="Gillis M."/>
            <person name="Sutton G."/>
            <person name="Weibel D.B."/>
            <person name="Nelson K.E."/>
            <person name="Smeianov V.V."/>
        </authorList>
    </citation>
    <scope>NUCLEOTIDE SEQUENCE [LARGE SCALE GENOMIC DNA]</scope>
    <source>
        <strain evidence="4 5">2-2B</strain>
    </source>
</reference>
<evidence type="ECO:0000256" key="1">
    <source>
        <dbReference type="ARBA" id="ARBA00022818"/>
    </source>
</evidence>
<proteinExistence type="predicted"/>
<dbReference type="Pfam" id="PF13597">
    <property type="entry name" value="NRDD"/>
    <property type="match status" value="1"/>
</dbReference>
<dbReference type="Gene3D" id="3.20.70.20">
    <property type="match status" value="1"/>
</dbReference>
<feature type="modified residue" description="Glycine radical" evidence="2">
    <location>
        <position position="142"/>
    </location>
</feature>
<dbReference type="GO" id="GO:0008998">
    <property type="term" value="F:ribonucleoside-triphosphate reductase (thioredoxin) activity"/>
    <property type="evidence" value="ECO:0007669"/>
    <property type="project" value="InterPro"/>
</dbReference>
<organism evidence="4 5">
    <name type="scientific">Bifidobacterium longum subsp. longum 2-2B</name>
    <dbReference type="NCBI Taxonomy" id="1161745"/>
    <lineage>
        <taxon>Bacteria</taxon>
        <taxon>Bacillati</taxon>
        <taxon>Actinomycetota</taxon>
        <taxon>Actinomycetes</taxon>
        <taxon>Bifidobacteriales</taxon>
        <taxon>Bifidobacteriaceae</taxon>
        <taxon>Bifidobacterium</taxon>
    </lineage>
</organism>
<dbReference type="InterPro" id="IPR012833">
    <property type="entry name" value="NrdD"/>
</dbReference>
<dbReference type="InterPro" id="IPR019777">
    <property type="entry name" value="Form_AcTrfase_GR_CS"/>
</dbReference>
<dbReference type="GO" id="GO:0031250">
    <property type="term" value="C:anaerobic ribonucleoside-triphosphate reductase complex"/>
    <property type="evidence" value="ECO:0007669"/>
    <property type="project" value="TreeGrafter"/>
</dbReference>
<dbReference type="InterPro" id="IPR001150">
    <property type="entry name" value="Gly_radical"/>
</dbReference>
<dbReference type="SUPFAM" id="SSF51998">
    <property type="entry name" value="PFL-like glycyl radical enzymes"/>
    <property type="match status" value="1"/>
</dbReference>
<protein>
    <submittedName>
        <fullName evidence="4">Glycine radical domain protein</fullName>
    </submittedName>
</protein>
<dbReference type="Proteomes" id="UP000005929">
    <property type="component" value="Unassembled WGS sequence"/>
</dbReference>
<keyword evidence="1 2" id="KW-0556">Organic radical</keyword>
<evidence type="ECO:0000259" key="3">
    <source>
        <dbReference type="PROSITE" id="PS51149"/>
    </source>
</evidence>
<evidence type="ECO:0000313" key="5">
    <source>
        <dbReference type="Proteomes" id="UP000005929"/>
    </source>
</evidence>
<dbReference type="PANTHER" id="PTHR21075:SF0">
    <property type="entry name" value="ANAEROBIC RIBONUCLEOSIDE-TRIPHOSPHATE REDUCTASE"/>
    <property type="match status" value="1"/>
</dbReference>
<dbReference type="PROSITE" id="PS00850">
    <property type="entry name" value="GLY_RADICAL_1"/>
    <property type="match status" value="1"/>
</dbReference>
<dbReference type="AlphaFoldDB" id="A0AAV3FJ93"/>
<dbReference type="PANTHER" id="PTHR21075">
    <property type="entry name" value="ANAEROBIC RIBONUCLEOSIDE-TRIPHOSPHATE REDUCTASE"/>
    <property type="match status" value="1"/>
</dbReference>